<dbReference type="Proteomes" id="UP001430584">
    <property type="component" value="Unassembled WGS sequence"/>
</dbReference>
<dbReference type="EMBL" id="JAJVCZ030000012">
    <property type="protein sequence ID" value="KAL0253479.1"/>
    <property type="molecule type" value="Genomic_DNA"/>
</dbReference>
<proteinExistence type="predicted"/>
<gene>
    <name evidence="3" type="ORF">SLS55_010458</name>
</gene>
<keyword evidence="2" id="KW-0812">Transmembrane</keyword>
<name>A0ABR3C1Q9_9PEZI</name>
<evidence type="ECO:0000256" key="2">
    <source>
        <dbReference type="SAM" id="Phobius"/>
    </source>
</evidence>
<feature type="transmembrane region" description="Helical" evidence="2">
    <location>
        <begin position="6"/>
        <end position="31"/>
    </location>
</feature>
<dbReference type="GeneID" id="92014543"/>
<keyword evidence="2" id="KW-1133">Transmembrane helix</keyword>
<keyword evidence="2" id="KW-0472">Membrane</keyword>
<evidence type="ECO:0000313" key="4">
    <source>
        <dbReference type="Proteomes" id="UP001430584"/>
    </source>
</evidence>
<feature type="compositionally biased region" description="Polar residues" evidence="1">
    <location>
        <begin position="146"/>
        <end position="160"/>
    </location>
</feature>
<dbReference type="RefSeq" id="XP_066628123.1">
    <property type="nucleotide sequence ID" value="XM_066781840.1"/>
</dbReference>
<evidence type="ECO:0000256" key="1">
    <source>
        <dbReference type="SAM" id="MobiDB-lite"/>
    </source>
</evidence>
<sequence>MNRTVYMNFSLLGIIIIFALGGTIIVISYTLEPFISWLQKRHYNLDTYSRLEWCTNETLQLQRLAHEELGAGTWSRADEAIPVTGPDERLALLDLADLKHPRLKRPPVLLDQELAVIGRSGDLAIDSQAEEVGGEAPSVRGLLTNKEGSQGTGSARVSSP</sequence>
<keyword evidence="4" id="KW-1185">Reference proteome</keyword>
<organism evidence="3 4">
    <name type="scientific">Diplodia seriata</name>
    <dbReference type="NCBI Taxonomy" id="420778"/>
    <lineage>
        <taxon>Eukaryota</taxon>
        <taxon>Fungi</taxon>
        <taxon>Dikarya</taxon>
        <taxon>Ascomycota</taxon>
        <taxon>Pezizomycotina</taxon>
        <taxon>Dothideomycetes</taxon>
        <taxon>Dothideomycetes incertae sedis</taxon>
        <taxon>Botryosphaeriales</taxon>
        <taxon>Botryosphaeriaceae</taxon>
        <taxon>Diplodia</taxon>
    </lineage>
</organism>
<protein>
    <submittedName>
        <fullName evidence="3">Uncharacterized protein</fullName>
    </submittedName>
</protein>
<comment type="caution">
    <text evidence="3">The sequence shown here is derived from an EMBL/GenBank/DDBJ whole genome shotgun (WGS) entry which is preliminary data.</text>
</comment>
<reference evidence="3 4" key="1">
    <citation type="submission" date="2024-02" db="EMBL/GenBank/DDBJ databases">
        <title>De novo assembly and annotation of 12 fungi associated with fruit tree decline syndrome in Ontario, Canada.</title>
        <authorList>
            <person name="Sulman M."/>
            <person name="Ellouze W."/>
            <person name="Ilyukhin E."/>
        </authorList>
    </citation>
    <scope>NUCLEOTIDE SEQUENCE [LARGE SCALE GENOMIC DNA]</scope>
    <source>
        <strain evidence="3 4">FDS-637</strain>
    </source>
</reference>
<feature type="region of interest" description="Disordered" evidence="1">
    <location>
        <begin position="129"/>
        <end position="160"/>
    </location>
</feature>
<evidence type="ECO:0000313" key="3">
    <source>
        <dbReference type="EMBL" id="KAL0253479.1"/>
    </source>
</evidence>
<accession>A0ABR3C1Q9</accession>